<name>A0A7R6SYJ8_9BACT</name>
<dbReference type="AlphaFoldDB" id="A0A7R6SYJ8"/>
<keyword evidence="3" id="KW-1185">Reference proteome</keyword>
<keyword evidence="2" id="KW-0378">Hydrolase</keyword>
<gene>
    <name evidence="2" type="ORF">TTHT_1351</name>
</gene>
<dbReference type="Pfam" id="PF00557">
    <property type="entry name" value="Peptidase_M24"/>
    <property type="match status" value="1"/>
</dbReference>
<dbReference type="GO" id="GO:0004177">
    <property type="term" value="F:aminopeptidase activity"/>
    <property type="evidence" value="ECO:0007669"/>
    <property type="project" value="UniProtKB-KW"/>
</dbReference>
<protein>
    <submittedName>
        <fullName evidence="2">Xaa-Pro aminopeptidase</fullName>
        <ecNumber evidence="2">3.4.11.9</ecNumber>
    </submittedName>
</protein>
<evidence type="ECO:0000313" key="3">
    <source>
        <dbReference type="Proteomes" id="UP000595564"/>
    </source>
</evidence>
<keyword evidence="2" id="KW-0645">Protease</keyword>
<dbReference type="KEGG" id="thyd:TTHT_1351"/>
<dbReference type="InterPro" id="IPR000994">
    <property type="entry name" value="Pept_M24"/>
</dbReference>
<reference evidence="2 3" key="1">
    <citation type="journal article" date="2012" name="Extremophiles">
        <title>Thermotomaculum hydrothermale gen. nov., sp. nov., a novel heterotrophic thermophile within the phylum Acidobacteria from a deep-sea hydrothermal vent chimney in the Southern Okinawa Trough.</title>
        <authorList>
            <person name="Izumi H."/>
            <person name="Nunoura T."/>
            <person name="Miyazaki M."/>
            <person name="Mino S."/>
            <person name="Toki T."/>
            <person name="Takai K."/>
            <person name="Sako Y."/>
            <person name="Sawabe T."/>
            <person name="Nakagawa S."/>
        </authorList>
    </citation>
    <scope>NUCLEOTIDE SEQUENCE [LARGE SCALE GENOMIC DNA]</scope>
    <source>
        <strain evidence="2 3">AC55</strain>
    </source>
</reference>
<dbReference type="Proteomes" id="UP000595564">
    <property type="component" value="Chromosome"/>
</dbReference>
<dbReference type="RefSeq" id="WP_201327165.1">
    <property type="nucleotide sequence ID" value="NZ_AP017470.1"/>
</dbReference>
<dbReference type="EMBL" id="AP017470">
    <property type="protein sequence ID" value="BBB32864.1"/>
    <property type="molecule type" value="Genomic_DNA"/>
</dbReference>
<dbReference type="InterPro" id="IPR050659">
    <property type="entry name" value="Peptidase_M24B"/>
</dbReference>
<dbReference type="PANTHER" id="PTHR46112">
    <property type="entry name" value="AMINOPEPTIDASE"/>
    <property type="match status" value="1"/>
</dbReference>
<accession>A0A7R6SYJ8</accession>
<evidence type="ECO:0000259" key="1">
    <source>
        <dbReference type="Pfam" id="PF00557"/>
    </source>
</evidence>
<evidence type="ECO:0000313" key="2">
    <source>
        <dbReference type="EMBL" id="BBB32864.1"/>
    </source>
</evidence>
<proteinExistence type="predicted"/>
<dbReference type="Gene3D" id="3.90.230.10">
    <property type="entry name" value="Creatinase/methionine aminopeptidase superfamily"/>
    <property type="match status" value="1"/>
</dbReference>
<keyword evidence="2" id="KW-0031">Aminopeptidase</keyword>
<dbReference type="PANTHER" id="PTHR46112:SF3">
    <property type="entry name" value="AMINOPEPTIDASE YPDF"/>
    <property type="match status" value="1"/>
</dbReference>
<feature type="domain" description="Peptidase M24" evidence="1">
    <location>
        <begin position="159"/>
        <end position="374"/>
    </location>
</feature>
<sequence>MEKHIENIQKSIKAKGIDGWLFCDFHHRDLMAYRILKLPITFTSRRWFYFIPAEGSPKKLVSKVESTKLNELPGEKNTYLSWKELHSQLKNILSGAKKIAMQYSPMNNIPYVSVVDAGTIELVKSTGVEVVSSADLVQEFEAIIDEEGFKTHQEAGKIIQDIKNRAFIKIREAIDKGEKLTEYQLQQWIVSEFHKNNLTCMDEHPIVGINEHPSDPHFSPTEENSYYFKEGDRVLIDLWAKLDKPGAIFYDITWCGFVGKNPPEDYVKVFNIVRDARNAALNFVKEKFEKKEKIFGYQVDDVCRQVIIDAGYGEYFIHRTGHSIGEEVHGNGVNIDNLETKDERELVPGICFSIEPGIYIPGKVGVRSEIDVFIKLDGEVVVVGDIQQELILI</sequence>
<dbReference type="InterPro" id="IPR036005">
    <property type="entry name" value="Creatinase/aminopeptidase-like"/>
</dbReference>
<dbReference type="SUPFAM" id="SSF55920">
    <property type="entry name" value="Creatinase/aminopeptidase"/>
    <property type="match status" value="1"/>
</dbReference>
<organism evidence="2 3">
    <name type="scientific">Thermotomaculum hydrothermale</name>
    <dbReference type="NCBI Taxonomy" id="981385"/>
    <lineage>
        <taxon>Bacteria</taxon>
        <taxon>Pseudomonadati</taxon>
        <taxon>Acidobacteriota</taxon>
        <taxon>Holophagae</taxon>
        <taxon>Thermotomaculales</taxon>
        <taxon>Thermotomaculaceae</taxon>
        <taxon>Thermotomaculum</taxon>
    </lineage>
</organism>
<dbReference type="EC" id="3.4.11.9" evidence="2"/>